<protein>
    <recommendedName>
        <fullName evidence="7">Ribonuclease R</fullName>
        <shortName evidence="7">RNase R</shortName>
        <ecNumber evidence="7">3.1.13.1</ecNumber>
    </recommendedName>
</protein>
<organism evidence="10 11">
    <name type="scientific">Sphingomonas oligophenolica</name>
    <dbReference type="NCBI Taxonomy" id="301154"/>
    <lineage>
        <taxon>Bacteria</taxon>
        <taxon>Pseudomonadati</taxon>
        <taxon>Pseudomonadota</taxon>
        <taxon>Alphaproteobacteria</taxon>
        <taxon>Sphingomonadales</taxon>
        <taxon>Sphingomonadaceae</taxon>
        <taxon>Sphingomonas</taxon>
    </lineage>
</organism>
<keyword evidence="2 7" id="KW-0963">Cytoplasm</keyword>
<sequence length="735" mass="80126">MPKKPTPGLPTHEQILGFIAQSATPAGKREIAKAFGLSAQEKIGLKSLLKDMADEGLIDSAPGRAFHKMGGLPKVTVLRVVDVDDGGNVWAVPDRWEAETPAPRLRIRERKRGALGVGERVLARTEEAGNGWIAHPMKLLEKAADQLLGVLREEGGRFWLTGVDKKERREFAVSDAGGAEAGDLVLAERAGRPPRITARVVEKLGDPFAPRSFSLIAIHKLGIPDVFAPETIEEAERVARQPLGDDREDLTHLPIVAIDPADARDHDDAVWAAPDDDPANPGGWQAIVAIADVSFYVRPGSPLDKDARRRGNSVYFPDRVVPMLPEILSANVCSLKQGEDRAALACHLTIDKGGALTAWRFTRAVVRIAANIAYEDAQATFDAGQGVMIDALKPLWACWRALAKARDARAPLDLDLPERRVVLDEKGRIMSVAPRERLDSMRLIEDYMIAANVAAAKALEAKKAPVMYRVHEPPSREKLVAMKDYLETFDVPFALGQVIRPATFNHILDRVGDADFRPQIMEQILRTQTQAYYAPANHGHFGLALGSYGHFTSPIRRYADLIVHRSLVSAYKLGPGGLTAGEAAAMEAIGTGISALERRAMEAERDTVDRYVAAYLSERVGEVLDARITGVTNFGFFATIEGIGGDGLMPVRDIGGDYYKFDEAARTLTGEHNGETFAMGQVLQLKLAEANPVSGALRFEMPEGKGAAPAGGTRTNRVVKRRGRPANIRHQGKRR</sequence>
<dbReference type="GO" id="GO:0006402">
    <property type="term" value="P:mRNA catabolic process"/>
    <property type="evidence" value="ECO:0007669"/>
    <property type="project" value="TreeGrafter"/>
</dbReference>
<dbReference type="Pfam" id="PF00773">
    <property type="entry name" value="RNB"/>
    <property type="match status" value="1"/>
</dbReference>
<dbReference type="Pfam" id="PF00575">
    <property type="entry name" value="S1"/>
    <property type="match status" value="1"/>
</dbReference>
<dbReference type="GO" id="GO:0005829">
    <property type="term" value="C:cytosol"/>
    <property type="evidence" value="ECO:0007669"/>
    <property type="project" value="TreeGrafter"/>
</dbReference>
<dbReference type="HAMAP" id="MF_01895">
    <property type="entry name" value="RNase_R"/>
    <property type="match status" value="1"/>
</dbReference>
<dbReference type="GO" id="GO:0003723">
    <property type="term" value="F:RNA binding"/>
    <property type="evidence" value="ECO:0007669"/>
    <property type="project" value="UniProtKB-UniRule"/>
</dbReference>
<dbReference type="Proteomes" id="UP000318413">
    <property type="component" value="Unassembled WGS sequence"/>
</dbReference>
<dbReference type="SMART" id="SM00316">
    <property type="entry name" value="S1"/>
    <property type="match status" value="1"/>
</dbReference>
<dbReference type="InterPro" id="IPR050180">
    <property type="entry name" value="RNR_Ribonuclease"/>
</dbReference>
<dbReference type="SUPFAM" id="SSF50249">
    <property type="entry name" value="Nucleic acid-binding proteins"/>
    <property type="match status" value="2"/>
</dbReference>
<keyword evidence="11" id="KW-1185">Reference proteome</keyword>
<dbReference type="InterPro" id="IPR004476">
    <property type="entry name" value="RNase_II/RNase_R"/>
</dbReference>
<reference evidence="10 11" key="1">
    <citation type="journal article" date="2019" name="Environ. Microbiol.">
        <title>Species interactions and distinct microbial communities in high Arctic permafrost affected cryosols are associated with the CH4 and CO2 gas fluxes.</title>
        <authorList>
            <person name="Altshuler I."/>
            <person name="Hamel J."/>
            <person name="Turney S."/>
            <person name="Magnuson E."/>
            <person name="Levesque R."/>
            <person name="Greer C."/>
            <person name="Whyte L.G."/>
        </authorList>
    </citation>
    <scope>NUCLEOTIDE SEQUENCE [LARGE SCALE GENOMIC DNA]</scope>
    <source>
        <strain evidence="10 11">S5.1</strain>
    </source>
</reference>
<evidence type="ECO:0000256" key="4">
    <source>
        <dbReference type="ARBA" id="ARBA00022801"/>
    </source>
</evidence>
<evidence type="ECO:0000256" key="8">
    <source>
        <dbReference type="SAM" id="MobiDB-lite"/>
    </source>
</evidence>
<keyword evidence="3 7" id="KW-0540">Nuclease</keyword>
<dbReference type="EMBL" id="RCZK01000003">
    <property type="protein sequence ID" value="TPG13525.1"/>
    <property type="molecule type" value="Genomic_DNA"/>
</dbReference>
<evidence type="ECO:0000313" key="10">
    <source>
        <dbReference type="EMBL" id="TPG13525.1"/>
    </source>
</evidence>
<feature type="region of interest" description="Disordered" evidence="8">
    <location>
        <begin position="702"/>
        <end position="735"/>
    </location>
</feature>
<comment type="subcellular location">
    <subcellularLocation>
        <location evidence="7">Cytoplasm</location>
    </subcellularLocation>
</comment>
<keyword evidence="4 7" id="KW-0378">Hydrolase</keyword>
<feature type="domain" description="S1 motif" evidence="9">
    <location>
        <begin position="621"/>
        <end position="702"/>
    </location>
</feature>
<evidence type="ECO:0000313" key="11">
    <source>
        <dbReference type="Proteomes" id="UP000318413"/>
    </source>
</evidence>
<keyword evidence="6 7" id="KW-0694">RNA-binding</keyword>
<dbReference type="CDD" id="cd04471">
    <property type="entry name" value="S1_RNase_R"/>
    <property type="match status" value="1"/>
</dbReference>
<keyword evidence="5 7" id="KW-0269">Exonuclease</keyword>
<dbReference type="RefSeq" id="WP_140868585.1">
    <property type="nucleotide sequence ID" value="NZ_RCZK01000003.1"/>
</dbReference>
<dbReference type="Pfam" id="PF17876">
    <property type="entry name" value="CSD2"/>
    <property type="match status" value="1"/>
</dbReference>
<comment type="similarity">
    <text evidence="7">Belongs to the RNR ribonuclease family. RNase R subfamily.</text>
</comment>
<proteinExistence type="inferred from homology"/>
<dbReference type="InterPro" id="IPR012340">
    <property type="entry name" value="NA-bd_OB-fold"/>
</dbReference>
<evidence type="ECO:0000256" key="1">
    <source>
        <dbReference type="ARBA" id="ARBA00001849"/>
    </source>
</evidence>
<evidence type="ECO:0000259" key="9">
    <source>
        <dbReference type="PROSITE" id="PS50126"/>
    </source>
</evidence>
<dbReference type="InterPro" id="IPR040476">
    <property type="entry name" value="CSD2"/>
</dbReference>
<dbReference type="GO" id="GO:0008859">
    <property type="term" value="F:exoribonuclease II activity"/>
    <property type="evidence" value="ECO:0007669"/>
    <property type="project" value="UniProtKB-UniRule"/>
</dbReference>
<comment type="caution">
    <text evidence="10">The sequence shown here is derived from an EMBL/GenBank/DDBJ whole genome shotgun (WGS) entry which is preliminary data.</text>
</comment>
<evidence type="ECO:0000256" key="2">
    <source>
        <dbReference type="ARBA" id="ARBA00022490"/>
    </source>
</evidence>
<comment type="function">
    <text evidence="7">3'-5' exoribonuclease that releases 5'-nucleoside monophosphates and is involved in maturation of structured RNAs.</text>
</comment>
<gene>
    <name evidence="7" type="primary">rnr</name>
    <name evidence="10" type="ORF">EAH84_04815</name>
</gene>
<dbReference type="Gene3D" id="2.40.50.140">
    <property type="entry name" value="Nucleic acid-binding proteins"/>
    <property type="match status" value="1"/>
</dbReference>
<dbReference type="InterPro" id="IPR001900">
    <property type="entry name" value="RNase_II/R"/>
</dbReference>
<name>A0A502CIR9_9SPHN</name>
<dbReference type="NCBIfam" id="TIGR00358">
    <property type="entry name" value="3_prime_RNase"/>
    <property type="match status" value="1"/>
</dbReference>
<dbReference type="PANTHER" id="PTHR23355">
    <property type="entry name" value="RIBONUCLEASE"/>
    <property type="match status" value="1"/>
</dbReference>
<evidence type="ECO:0000256" key="7">
    <source>
        <dbReference type="HAMAP-Rule" id="MF_01895"/>
    </source>
</evidence>
<dbReference type="SMART" id="SM00955">
    <property type="entry name" value="RNB"/>
    <property type="match status" value="1"/>
</dbReference>
<evidence type="ECO:0000256" key="5">
    <source>
        <dbReference type="ARBA" id="ARBA00022839"/>
    </source>
</evidence>
<dbReference type="OrthoDB" id="9764149at2"/>
<accession>A0A502CIR9</accession>
<dbReference type="EC" id="3.1.13.1" evidence="7"/>
<dbReference type="InterPro" id="IPR003029">
    <property type="entry name" value="S1_domain"/>
</dbReference>
<dbReference type="InterPro" id="IPR011805">
    <property type="entry name" value="RNase_R"/>
</dbReference>
<dbReference type="AlphaFoldDB" id="A0A502CIR9"/>
<dbReference type="PANTHER" id="PTHR23355:SF9">
    <property type="entry name" value="DIS3-LIKE EXONUCLEASE 2"/>
    <property type="match status" value="1"/>
</dbReference>
<evidence type="ECO:0000256" key="3">
    <source>
        <dbReference type="ARBA" id="ARBA00022722"/>
    </source>
</evidence>
<evidence type="ECO:0000256" key="6">
    <source>
        <dbReference type="ARBA" id="ARBA00022884"/>
    </source>
</evidence>
<dbReference type="PROSITE" id="PS50126">
    <property type="entry name" value="S1"/>
    <property type="match status" value="1"/>
</dbReference>
<comment type="catalytic activity">
    <reaction evidence="1 7">
        <text>Exonucleolytic cleavage in the 3'- to 5'-direction to yield nucleoside 5'-phosphates.</text>
        <dbReference type="EC" id="3.1.13.1"/>
    </reaction>
</comment>